<proteinExistence type="predicted"/>
<accession>A0A2Z6DY10</accession>
<organism evidence="1 2">
    <name type="scientific">Hydrogenophilus thermoluteolus</name>
    <name type="common">Pseudomonas hydrogenothermophila</name>
    <dbReference type="NCBI Taxonomy" id="297"/>
    <lineage>
        <taxon>Bacteria</taxon>
        <taxon>Pseudomonadati</taxon>
        <taxon>Pseudomonadota</taxon>
        <taxon>Hydrogenophilia</taxon>
        <taxon>Hydrogenophilales</taxon>
        <taxon>Hydrogenophilaceae</taxon>
        <taxon>Hydrogenophilus</taxon>
    </lineage>
</organism>
<protein>
    <submittedName>
        <fullName evidence="1">DNA-binding protein</fullName>
    </submittedName>
</protein>
<dbReference type="AlphaFoldDB" id="A0A2Z6DY10"/>
<name>A0A2Z6DY10_HYDTE</name>
<dbReference type="KEGG" id="htl:HPTL_0942"/>
<reference evidence="1 2" key="1">
    <citation type="submission" date="2018-04" db="EMBL/GenBank/DDBJ databases">
        <title>Complete genome sequence of Hydrogenophilus thermoluteolus TH-1.</title>
        <authorList>
            <person name="Arai H."/>
        </authorList>
    </citation>
    <scope>NUCLEOTIDE SEQUENCE [LARGE SCALE GENOMIC DNA]</scope>
    <source>
        <strain evidence="1 2">TH-1</strain>
    </source>
</reference>
<keyword evidence="1" id="KW-0238">DNA-binding</keyword>
<evidence type="ECO:0000313" key="2">
    <source>
        <dbReference type="Proteomes" id="UP000262004"/>
    </source>
</evidence>
<sequence>MESFAKVESYRWRVFPPNFPPFINRQGEYPMEDKKQKLIEIVRGASGNTSRRKPAQSSLAVRIEGSHNIVGDGNIVIHAKTVRPRNTIDPRASELSEAQKLRLRELINEWVTVHNTVRTRAKPLTHAAAWASFQRKFSVTSYHLLPIARYAEAVRWLQQQRAKIDSMKSAAARDPSWRARQIAYIKAHCKNDLGDAFAYMPYIARFGKKSLADLTNEELARTRSYVARKKPFRSSRKDVFCRT</sequence>
<dbReference type="EMBL" id="AP018558">
    <property type="protein sequence ID" value="BBD77209.1"/>
    <property type="molecule type" value="Genomic_DNA"/>
</dbReference>
<evidence type="ECO:0000313" key="1">
    <source>
        <dbReference type="EMBL" id="BBD77209.1"/>
    </source>
</evidence>
<keyword evidence="2" id="KW-1185">Reference proteome</keyword>
<dbReference type="GO" id="GO:0003677">
    <property type="term" value="F:DNA binding"/>
    <property type="evidence" value="ECO:0007669"/>
    <property type="project" value="UniProtKB-KW"/>
</dbReference>
<gene>
    <name evidence="1" type="ORF">HPTL_0942</name>
</gene>
<dbReference type="Proteomes" id="UP000262004">
    <property type="component" value="Chromosome"/>
</dbReference>